<evidence type="ECO:0000313" key="1">
    <source>
        <dbReference type="EMBL" id="PWJ53891.1"/>
    </source>
</evidence>
<name>A0A316A7Q4_9BACT</name>
<reference evidence="1 2" key="1">
    <citation type="submission" date="2018-03" db="EMBL/GenBank/DDBJ databases">
        <title>Genomic Encyclopedia of Archaeal and Bacterial Type Strains, Phase II (KMG-II): from individual species to whole genera.</title>
        <authorList>
            <person name="Goeker M."/>
        </authorList>
    </citation>
    <scope>NUCLEOTIDE SEQUENCE [LARGE SCALE GENOMIC DNA]</scope>
    <source>
        <strain evidence="1 2">DSM 100346</strain>
    </source>
</reference>
<dbReference type="AlphaFoldDB" id="A0A316A7Q4"/>
<keyword evidence="2" id="KW-1185">Reference proteome</keyword>
<dbReference type="Proteomes" id="UP000245880">
    <property type="component" value="Unassembled WGS sequence"/>
</dbReference>
<organism evidence="1 2">
    <name type="scientific">Dyadobacter jejuensis</name>
    <dbReference type="NCBI Taxonomy" id="1082580"/>
    <lineage>
        <taxon>Bacteria</taxon>
        <taxon>Pseudomonadati</taxon>
        <taxon>Bacteroidota</taxon>
        <taxon>Cytophagia</taxon>
        <taxon>Cytophagales</taxon>
        <taxon>Spirosomataceae</taxon>
        <taxon>Dyadobacter</taxon>
    </lineage>
</organism>
<gene>
    <name evidence="1" type="ORF">CLV98_1207</name>
</gene>
<protein>
    <submittedName>
        <fullName evidence="1">Uncharacterized protein</fullName>
    </submittedName>
</protein>
<accession>A0A316A7Q4</accession>
<dbReference type="EMBL" id="QGDT01000020">
    <property type="protein sequence ID" value="PWJ53891.1"/>
    <property type="molecule type" value="Genomic_DNA"/>
</dbReference>
<proteinExistence type="predicted"/>
<sequence>MLLRIKFDFYLFSVIILIKKHINQRMGSLKGSSRWIFPKITEPIFKVNFPIT</sequence>
<comment type="caution">
    <text evidence="1">The sequence shown here is derived from an EMBL/GenBank/DDBJ whole genome shotgun (WGS) entry which is preliminary data.</text>
</comment>
<evidence type="ECO:0000313" key="2">
    <source>
        <dbReference type="Proteomes" id="UP000245880"/>
    </source>
</evidence>